<feature type="domain" description="NodB homology" evidence="4">
    <location>
        <begin position="34"/>
        <end position="257"/>
    </location>
</feature>
<dbReference type="Gene3D" id="3.20.20.370">
    <property type="entry name" value="Glycoside hydrolase/deacetylase"/>
    <property type="match status" value="1"/>
</dbReference>
<dbReference type="AlphaFoldDB" id="A0A2K8Z7Y3"/>
<evidence type="ECO:0000313" key="5">
    <source>
        <dbReference type="EMBL" id="AUD05983.1"/>
    </source>
</evidence>
<dbReference type="InterPro" id="IPR002509">
    <property type="entry name" value="NODB_dom"/>
</dbReference>
<dbReference type="InterPro" id="IPR050248">
    <property type="entry name" value="Polysacc_deacetylase_ArnD"/>
</dbReference>
<keyword evidence="3" id="KW-0732">Signal</keyword>
<dbReference type="Pfam" id="PF01522">
    <property type="entry name" value="Polysacc_deac_1"/>
    <property type="match status" value="1"/>
</dbReference>
<dbReference type="PANTHER" id="PTHR10587">
    <property type="entry name" value="GLYCOSYL TRANSFERASE-RELATED"/>
    <property type="match status" value="1"/>
</dbReference>
<feature type="signal peptide" evidence="3">
    <location>
        <begin position="1"/>
        <end position="19"/>
    </location>
</feature>
<evidence type="ECO:0000256" key="2">
    <source>
        <dbReference type="ARBA" id="ARBA00022801"/>
    </source>
</evidence>
<sequence length="315" mass="35965">MTKLFILLLLATACGLTNPVDLKFQAQSLPAVKPTLAFTFDDGSINDFGEYKLETWNQRLLNHLKKNKLKAILFSAGANKSSPKGKYVLNSWNDAGHLIANHTFSHVNFNSAQVSLEDFKLELTKNDSLIKGYAHYTPYFRFPYLKEGDTKEKVDGFRAFMKQEGYRNGHVTIDASDWYIDARLTERLKESPNADLTGYRTYYKNHLLNRAQYYDSLAYQLTKRRIHHVLLLHHNLAAALFLDDLIKHFKANGWEVIDTDQAYKDKIYATVPTTIPAGESLIWALAKASGQFESVLRYPAEDEVYEKPGMDKLGL</sequence>
<keyword evidence="1" id="KW-0479">Metal-binding</keyword>
<keyword evidence="2" id="KW-0378">Hydrolase</keyword>
<dbReference type="KEGG" id="spir:CWM47_31545"/>
<keyword evidence="6" id="KW-1185">Reference proteome</keyword>
<reference evidence="5 6" key="1">
    <citation type="submission" date="2017-11" db="EMBL/GenBank/DDBJ databases">
        <title>Taxonomic description and genome sequences of Spirosoma HA7 sp. nov., isolated from pollen microhabitat of Corylus avellana.</title>
        <authorList>
            <person name="Ambika Manirajan B."/>
            <person name="Suarez C."/>
            <person name="Ratering S."/>
            <person name="Geissler-Plaum R."/>
            <person name="Cardinale M."/>
            <person name="Sylvia S."/>
        </authorList>
    </citation>
    <scope>NUCLEOTIDE SEQUENCE [LARGE SCALE GENOMIC DNA]</scope>
    <source>
        <strain evidence="5 6">HA7</strain>
    </source>
</reference>
<evidence type="ECO:0000313" key="6">
    <source>
        <dbReference type="Proteomes" id="UP000232883"/>
    </source>
</evidence>
<dbReference type="SUPFAM" id="SSF88713">
    <property type="entry name" value="Glycoside hydrolase/deacetylase"/>
    <property type="match status" value="1"/>
</dbReference>
<dbReference type="GO" id="GO:0016810">
    <property type="term" value="F:hydrolase activity, acting on carbon-nitrogen (but not peptide) bonds"/>
    <property type="evidence" value="ECO:0007669"/>
    <property type="project" value="InterPro"/>
</dbReference>
<accession>A0A2K8Z7Y3</accession>
<dbReference type="GO" id="GO:0046872">
    <property type="term" value="F:metal ion binding"/>
    <property type="evidence" value="ECO:0007669"/>
    <property type="project" value="UniProtKB-KW"/>
</dbReference>
<gene>
    <name evidence="5" type="ORF">CWM47_31545</name>
</gene>
<dbReference type="GO" id="GO:0016020">
    <property type="term" value="C:membrane"/>
    <property type="evidence" value="ECO:0007669"/>
    <property type="project" value="TreeGrafter"/>
</dbReference>
<dbReference type="InterPro" id="IPR011330">
    <property type="entry name" value="Glyco_hydro/deAcase_b/a-brl"/>
</dbReference>
<dbReference type="OrthoDB" id="9812065at2"/>
<dbReference type="GO" id="GO:0005975">
    <property type="term" value="P:carbohydrate metabolic process"/>
    <property type="evidence" value="ECO:0007669"/>
    <property type="project" value="InterPro"/>
</dbReference>
<organism evidence="5 6">
    <name type="scientific">Spirosoma pollinicola</name>
    <dbReference type="NCBI Taxonomy" id="2057025"/>
    <lineage>
        <taxon>Bacteria</taxon>
        <taxon>Pseudomonadati</taxon>
        <taxon>Bacteroidota</taxon>
        <taxon>Cytophagia</taxon>
        <taxon>Cytophagales</taxon>
        <taxon>Cytophagaceae</taxon>
        <taxon>Spirosoma</taxon>
    </lineage>
</organism>
<evidence type="ECO:0000256" key="3">
    <source>
        <dbReference type="SAM" id="SignalP"/>
    </source>
</evidence>
<dbReference type="PANTHER" id="PTHR10587:SF133">
    <property type="entry name" value="CHITIN DEACETYLASE 1-RELATED"/>
    <property type="match status" value="1"/>
</dbReference>
<feature type="chain" id="PRO_5014597005" evidence="3">
    <location>
        <begin position="20"/>
        <end position="315"/>
    </location>
</feature>
<dbReference type="PROSITE" id="PS51677">
    <property type="entry name" value="NODB"/>
    <property type="match status" value="1"/>
</dbReference>
<name>A0A2K8Z7Y3_9BACT</name>
<evidence type="ECO:0000259" key="4">
    <source>
        <dbReference type="PROSITE" id="PS51677"/>
    </source>
</evidence>
<proteinExistence type="predicted"/>
<dbReference type="RefSeq" id="WP_100992534.1">
    <property type="nucleotide sequence ID" value="NZ_CP025096.1"/>
</dbReference>
<evidence type="ECO:0000256" key="1">
    <source>
        <dbReference type="ARBA" id="ARBA00022723"/>
    </source>
</evidence>
<dbReference type="Proteomes" id="UP000232883">
    <property type="component" value="Chromosome"/>
</dbReference>
<protein>
    <submittedName>
        <fullName evidence="5">Polysaccharide deacetylase</fullName>
    </submittedName>
</protein>
<dbReference type="EMBL" id="CP025096">
    <property type="protein sequence ID" value="AUD05983.1"/>
    <property type="molecule type" value="Genomic_DNA"/>
</dbReference>